<name>A0A7E4V1H4_PANRE</name>
<evidence type="ECO:0000313" key="1">
    <source>
        <dbReference type="Proteomes" id="UP000492821"/>
    </source>
</evidence>
<evidence type="ECO:0000313" key="2">
    <source>
        <dbReference type="WBParaSite" id="Pan_g15073.t1"/>
    </source>
</evidence>
<reference evidence="1" key="1">
    <citation type="journal article" date="2013" name="Genetics">
        <title>The draft genome and transcriptome of Panagrellus redivivus are shaped by the harsh demands of a free-living lifestyle.</title>
        <authorList>
            <person name="Srinivasan J."/>
            <person name="Dillman A.R."/>
            <person name="Macchietto M.G."/>
            <person name="Heikkinen L."/>
            <person name="Lakso M."/>
            <person name="Fracchia K.M."/>
            <person name="Antoshechkin I."/>
            <person name="Mortazavi A."/>
            <person name="Wong G."/>
            <person name="Sternberg P.W."/>
        </authorList>
    </citation>
    <scope>NUCLEOTIDE SEQUENCE [LARGE SCALE GENOMIC DNA]</scope>
    <source>
        <strain evidence="1">MT8872</strain>
    </source>
</reference>
<dbReference type="WBParaSite" id="Pan_g15073.t1">
    <property type="protein sequence ID" value="Pan_g15073.t1"/>
    <property type="gene ID" value="Pan_g15073"/>
</dbReference>
<reference evidence="2" key="2">
    <citation type="submission" date="2020-10" db="UniProtKB">
        <authorList>
            <consortium name="WormBaseParasite"/>
        </authorList>
    </citation>
    <scope>IDENTIFICATION</scope>
</reference>
<sequence length="104" mass="11579">MWAASVCMHVCNPNNVAPQPELTLPLKASKCFLGRCPCIAALLHACFLCVPRVVSAPDTCRWRHLVRRPQAKGCIFRICVILRSLFFQHPEASCNTKPGPLLHT</sequence>
<accession>A0A7E4V1H4</accession>
<keyword evidence="1" id="KW-1185">Reference proteome</keyword>
<proteinExistence type="predicted"/>
<dbReference type="Proteomes" id="UP000492821">
    <property type="component" value="Unassembled WGS sequence"/>
</dbReference>
<dbReference type="AlphaFoldDB" id="A0A7E4V1H4"/>
<organism evidence="1 2">
    <name type="scientific">Panagrellus redivivus</name>
    <name type="common">Microworm</name>
    <dbReference type="NCBI Taxonomy" id="6233"/>
    <lineage>
        <taxon>Eukaryota</taxon>
        <taxon>Metazoa</taxon>
        <taxon>Ecdysozoa</taxon>
        <taxon>Nematoda</taxon>
        <taxon>Chromadorea</taxon>
        <taxon>Rhabditida</taxon>
        <taxon>Tylenchina</taxon>
        <taxon>Panagrolaimomorpha</taxon>
        <taxon>Panagrolaimoidea</taxon>
        <taxon>Panagrolaimidae</taxon>
        <taxon>Panagrellus</taxon>
    </lineage>
</organism>
<protein>
    <submittedName>
        <fullName evidence="2">Secreted protein</fullName>
    </submittedName>
</protein>